<dbReference type="Proteomes" id="UP000541444">
    <property type="component" value="Unassembled WGS sequence"/>
</dbReference>
<evidence type="ECO:0000313" key="2">
    <source>
        <dbReference type="Proteomes" id="UP000541444"/>
    </source>
</evidence>
<dbReference type="GO" id="GO:0008168">
    <property type="term" value="F:methyltransferase activity"/>
    <property type="evidence" value="ECO:0007669"/>
    <property type="project" value="InterPro"/>
</dbReference>
<protein>
    <submittedName>
        <fullName evidence="1">Uncharacterized protein</fullName>
    </submittedName>
</protein>
<dbReference type="PROSITE" id="PS00092">
    <property type="entry name" value="N6_MTASE"/>
    <property type="match status" value="1"/>
</dbReference>
<dbReference type="AlphaFoldDB" id="A0A7J7P7I3"/>
<organism evidence="1 2">
    <name type="scientific">Kingdonia uniflora</name>
    <dbReference type="NCBI Taxonomy" id="39325"/>
    <lineage>
        <taxon>Eukaryota</taxon>
        <taxon>Viridiplantae</taxon>
        <taxon>Streptophyta</taxon>
        <taxon>Embryophyta</taxon>
        <taxon>Tracheophyta</taxon>
        <taxon>Spermatophyta</taxon>
        <taxon>Magnoliopsida</taxon>
        <taxon>Ranunculales</taxon>
        <taxon>Circaeasteraceae</taxon>
        <taxon>Kingdonia</taxon>
    </lineage>
</organism>
<name>A0A7J7P7I3_9MAGN</name>
<dbReference type="GO" id="GO:0032259">
    <property type="term" value="P:methylation"/>
    <property type="evidence" value="ECO:0007669"/>
    <property type="project" value="InterPro"/>
</dbReference>
<dbReference type="PANTHER" id="PTHR12829:SF4">
    <property type="entry name" value="N(6)-ADENINE-SPECIFIC METHYLTRANSFERASE METTL4"/>
    <property type="match status" value="1"/>
</dbReference>
<sequence>MEMFNNMVISDTRDDAEAKFLYNRYLIPKESCFHMSKMEHIHRLIPAMLNEGFNVIVINPPWENRSVRQKSMYSTLANRYRLSIPIKQLTKIGEAATKIVVE</sequence>
<evidence type="ECO:0000313" key="1">
    <source>
        <dbReference type="EMBL" id="KAF6175158.1"/>
    </source>
</evidence>
<accession>A0A7J7P7I3</accession>
<dbReference type="GO" id="GO:0003676">
    <property type="term" value="F:nucleic acid binding"/>
    <property type="evidence" value="ECO:0007669"/>
    <property type="project" value="InterPro"/>
</dbReference>
<comment type="caution">
    <text evidence="1">The sequence shown here is derived from an EMBL/GenBank/DDBJ whole genome shotgun (WGS) entry which is preliminary data.</text>
</comment>
<dbReference type="InterPro" id="IPR002052">
    <property type="entry name" value="DNA_methylase_N6_adenine_CS"/>
</dbReference>
<reference evidence="1 2" key="1">
    <citation type="journal article" date="2020" name="IScience">
        <title>Genome Sequencing of the Endangered Kingdonia uniflora (Circaeasteraceae, Ranunculales) Reveals Potential Mechanisms of Evolutionary Specialization.</title>
        <authorList>
            <person name="Sun Y."/>
            <person name="Deng T."/>
            <person name="Zhang A."/>
            <person name="Moore M.J."/>
            <person name="Landis J.B."/>
            <person name="Lin N."/>
            <person name="Zhang H."/>
            <person name="Zhang X."/>
            <person name="Huang J."/>
            <person name="Zhang X."/>
            <person name="Sun H."/>
            <person name="Wang H."/>
        </authorList>
    </citation>
    <scope>NUCLEOTIDE SEQUENCE [LARGE SCALE GENOMIC DNA]</scope>
    <source>
        <strain evidence="1">TB1705</strain>
        <tissue evidence="1">Leaf</tissue>
    </source>
</reference>
<gene>
    <name evidence="1" type="ORF">GIB67_022839</name>
</gene>
<dbReference type="EMBL" id="JACGCM010000215">
    <property type="protein sequence ID" value="KAF6175158.1"/>
    <property type="molecule type" value="Genomic_DNA"/>
</dbReference>
<proteinExistence type="predicted"/>
<dbReference type="GO" id="GO:0005634">
    <property type="term" value="C:nucleus"/>
    <property type="evidence" value="ECO:0007669"/>
    <property type="project" value="TreeGrafter"/>
</dbReference>
<dbReference type="PANTHER" id="PTHR12829">
    <property type="entry name" value="N6-ADENOSINE-METHYLTRANSFERASE"/>
    <property type="match status" value="1"/>
</dbReference>
<dbReference type="OrthoDB" id="61116at2759"/>
<keyword evidence="2" id="KW-1185">Reference proteome</keyword>